<evidence type="ECO:0000313" key="2">
    <source>
        <dbReference type="Proteomes" id="UP000831536"/>
    </source>
</evidence>
<gene>
    <name evidence="1" type="ORF">EM_015</name>
</gene>
<sequence>MNIFKRIGAWLSGNSESTVSEAEPSKVETPENAVVYMTMAQVARLTELDARVGDPVKALCATFSDWKRWNVTRDWKSPDYPKTTDKETGVTIKWGIAIMNHDKDRQRVGIWRDLPLVPHDISIDACNQPWMTKDELEYMVLMARKTLSDLAPRITRLEAILQRRRSREQYRDGLLTRATMMEKYVGIEEGDEWDKILKKREEIMRGMLQANLAELSQSYLNGGTK</sequence>
<accession>A0AAE9HLS7</accession>
<dbReference type="EMBL" id="ON169972">
    <property type="protein sequence ID" value="UPW35817.1"/>
    <property type="molecule type" value="Genomic_DNA"/>
</dbReference>
<organism evidence="1 2">
    <name type="scientific">Pseudomonas phage EM</name>
    <dbReference type="NCBI Taxonomy" id="2936914"/>
    <lineage>
        <taxon>Viruses</taxon>
        <taxon>Duplodnaviria</taxon>
        <taxon>Heunggongvirae</taxon>
        <taxon>Uroviricota</taxon>
        <taxon>Caudoviricetes</taxon>
        <taxon>Vandenendeviridae</taxon>
        <taxon>Skurskavirinae</taxon>
        <taxon>Baldwinvirus</taxon>
        <taxon>Baldwinvirus EM</taxon>
    </lineage>
</organism>
<protein>
    <submittedName>
        <fullName evidence="1">Uncharacterized protein</fullName>
    </submittedName>
</protein>
<dbReference type="Proteomes" id="UP000831536">
    <property type="component" value="Segment"/>
</dbReference>
<keyword evidence="2" id="KW-1185">Reference proteome</keyword>
<proteinExistence type="predicted"/>
<name>A0AAE9HLS7_9CAUD</name>
<evidence type="ECO:0000313" key="1">
    <source>
        <dbReference type="EMBL" id="UPW35817.1"/>
    </source>
</evidence>
<reference evidence="1" key="1">
    <citation type="journal article" date="2022" name="J. Appl. Microbiol.">
        <title>Bacteriophage-Antibiotic Combinations Against Multidrug-Resistant Pseudomonas aeruginosa.</title>
        <authorList>
            <person name="Holger D."/>
            <person name="Lev K.L."/>
            <person name="Kebriaei R."/>
            <person name="Morrisette T."/>
            <person name="Shah R."/>
            <person name="Alexander J."/>
            <person name="Lehman S.M."/>
            <person name="Rybak M.J."/>
        </authorList>
    </citation>
    <scope>NUCLEOTIDE SEQUENCE</scope>
</reference>